<dbReference type="EMBL" id="FMKA01000021">
    <property type="protein sequence ID" value="SCP98470.1"/>
    <property type="molecule type" value="Genomic_DNA"/>
</dbReference>
<evidence type="ECO:0000256" key="2">
    <source>
        <dbReference type="ARBA" id="ARBA00023277"/>
    </source>
</evidence>
<name>A0A1D3TW91_9FIRM</name>
<dbReference type="Pfam" id="PF19906">
    <property type="entry name" value="CGDB"/>
    <property type="match status" value="1"/>
</dbReference>
<dbReference type="Proteomes" id="UP000199315">
    <property type="component" value="Unassembled WGS sequence"/>
</dbReference>
<evidence type="ECO:0000259" key="5">
    <source>
        <dbReference type="Pfam" id="PF19906"/>
    </source>
</evidence>
<evidence type="ECO:0000256" key="1">
    <source>
        <dbReference type="ARBA" id="ARBA00023239"/>
    </source>
</evidence>
<proteinExistence type="inferred from homology"/>
<dbReference type="AlphaFoldDB" id="A0A1D3TW91"/>
<organism evidence="6 7">
    <name type="scientific">Anaerobium acetethylicum</name>
    <dbReference type="NCBI Taxonomy" id="1619234"/>
    <lineage>
        <taxon>Bacteria</taxon>
        <taxon>Bacillati</taxon>
        <taxon>Bacillota</taxon>
        <taxon>Clostridia</taxon>
        <taxon>Lachnospirales</taxon>
        <taxon>Lachnospiraceae</taxon>
        <taxon>Anaerobium</taxon>
    </lineage>
</organism>
<dbReference type="GO" id="GO:0016829">
    <property type="term" value="F:lyase activity"/>
    <property type="evidence" value="ECO:0007669"/>
    <property type="project" value="UniProtKB-KW"/>
</dbReference>
<protein>
    <recommendedName>
        <fullName evidence="4">C-deglycosylation enzyme beta subunit</fullName>
    </recommendedName>
</protein>
<evidence type="ECO:0000313" key="6">
    <source>
        <dbReference type="EMBL" id="SCP98470.1"/>
    </source>
</evidence>
<keyword evidence="7" id="KW-1185">Reference proteome</keyword>
<feature type="domain" description="C-glycoside deglycosidase beta subunit" evidence="5">
    <location>
        <begin position="7"/>
        <end position="117"/>
    </location>
</feature>
<reference evidence="6 7" key="1">
    <citation type="submission" date="2016-09" db="EMBL/GenBank/DDBJ databases">
        <authorList>
            <person name="Capua I."/>
            <person name="De Benedictis P."/>
            <person name="Joannis T."/>
            <person name="Lombin L.H."/>
            <person name="Cattoli G."/>
        </authorList>
    </citation>
    <scope>NUCLEOTIDE SEQUENCE [LARGE SCALE GENOMIC DNA]</scope>
    <source>
        <strain evidence="6 7">GluBS11</strain>
    </source>
</reference>
<sequence length="138" mass="16262">MDFQAYNKIFVCKENIQNVKVEGTVIGYEFKIKYPSYRGTFLSCIEELRFKMDGEEIAKDDIYFCLNNKQFLLDELPECFKEYWFVREKATVRVMKAGGIESGEHELNAFMKHRIPYTGYFGQYLVLDSDVTDRLTAE</sequence>
<keyword evidence="1" id="KW-0456">Lyase</keyword>
<evidence type="ECO:0000256" key="3">
    <source>
        <dbReference type="ARBA" id="ARBA00046336"/>
    </source>
</evidence>
<keyword evidence="2" id="KW-0119">Carbohydrate metabolism</keyword>
<accession>A0A1D3TW91</accession>
<gene>
    <name evidence="6" type="ORF">SAMN05421730_102119</name>
</gene>
<comment type="similarity">
    <text evidence="3">Belongs to the C-glycoside deglycosidase beta subunit family.</text>
</comment>
<dbReference type="OrthoDB" id="1956341at2"/>
<dbReference type="InterPro" id="IPR045959">
    <property type="entry name" value="CGDB"/>
</dbReference>
<evidence type="ECO:0000313" key="7">
    <source>
        <dbReference type="Proteomes" id="UP000199315"/>
    </source>
</evidence>
<dbReference type="STRING" id="1619234.SAMN05421730_102119"/>
<dbReference type="RefSeq" id="WP_091235472.1">
    <property type="nucleotide sequence ID" value="NZ_FMKA01000021.1"/>
</dbReference>
<evidence type="ECO:0000256" key="4">
    <source>
        <dbReference type="ARBA" id="ARBA00047208"/>
    </source>
</evidence>